<dbReference type="AlphaFoldDB" id="A0A8C9AX23"/>
<dbReference type="Pfam" id="PF10396">
    <property type="entry name" value="TrmE_N"/>
    <property type="match status" value="1"/>
</dbReference>
<keyword evidence="9" id="KW-0342">GTP-binding</keyword>
<reference evidence="17" key="2">
    <citation type="submission" date="2025-09" db="UniProtKB">
        <authorList>
            <consortium name="Ensembl"/>
        </authorList>
    </citation>
    <scope>IDENTIFICATION</scope>
</reference>
<dbReference type="GO" id="GO:0070900">
    <property type="term" value="P:mitochondrial tRNA modification"/>
    <property type="evidence" value="ECO:0007669"/>
    <property type="project" value="UniProtKB-ARBA"/>
</dbReference>
<dbReference type="PANTHER" id="PTHR42714">
    <property type="entry name" value="TRNA MODIFICATION GTPASE GTPBP3"/>
    <property type="match status" value="1"/>
</dbReference>
<comment type="subunit">
    <text evidence="12">Homodimer; forms a dimer in the presence of potassium. Interacts with MTO1; forms the GTPBP3-MTO1 complex composed of homodimers of GTPBP3 and MTO1.</text>
</comment>
<dbReference type="Gene3D" id="3.30.1360.120">
    <property type="entry name" value="Probable tRNA modification gtpase trme, domain 1"/>
    <property type="match status" value="1"/>
</dbReference>
<comment type="catalytic activity">
    <reaction evidence="10">
        <text>GTP + H2O = GDP + phosphate + H(+)</text>
        <dbReference type="Rhea" id="RHEA:19669"/>
        <dbReference type="ChEBI" id="CHEBI:15377"/>
        <dbReference type="ChEBI" id="CHEBI:15378"/>
        <dbReference type="ChEBI" id="CHEBI:37565"/>
        <dbReference type="ChEBI" id="CHEBI:43474"/>
        <dbReference type="ChEBI" id="CHEBI:58189"/>
    </reaction>
    <physiologicalReaction direction="left-to-right" evidence="10">
        <dbReference type="Rhea" id="RHEA:19670"/>
    </physiologicalReaction>
</comment>
<sequence>MWRGLWTLAARAARGPHRLCRRQGSGAPAPSSGATIFALSSGQGRCGIAVIRTSGPASGYALRILTAPRDLPAARKASLRLLSDPCSGEPLDRALVLWFPGPRSFTGEDCVEFHVHGGPAVVSGILQALGSVPGLRPAEAGEFTRRAFAHGKLNLTEVEGLADLIHAETEAQRRQALRQLDGELGHLCRSWARNLTKALAHVEAYIDFGEDDNLEEGVLEQVLPHSLPSACLPSPTADIQVRELEVALGAHLQDARRGQRLRSGAHVVVTGPPNAGKSSLVNLLSRKPVSIVSPEPGTTRDVLETPVDLAGFPVLLSDTAGLREGAGPVEQEGVRRAQERLEQADVIVAMLDASDLASPSSRNFLDTVVATVGAQSPSESSQRFVLVLNKSDLLPPEGPGPRPDLPPNLLLSCLTGEGLHSLLEALRKELAAVCGDPSTGSPLLTRARHQHHLKGCLDALGHYKQSKDLALAAEALRVARGHLTCLTGGGGAEEILDIIFRDFCVGK</sequence>
<keyword evidence="4" id="KW-0819">tRNA processing</keyword>
<dbReference type="InterPro" id="IPR025867">
    <property type="entry name" value="MnmE_helical"/>
</dbReference>
<dbReference type="FunFam" id="3.40.50.300:FF:000924">
    <property type="entry name" value="tRNA modification GTPase GTPBP3, mitochondrial"/>
    <property type="match status" value="1"/>
</dbReference>
<evidence type="ECO:0000256" key="14">
    <source>
        <dbReference type="ARBA" id="ARBA00077869"/>
    </source>
</evidence>
<dbReference type="CDD" id="cd14858">
    <property type="entry name" value="TrmE_N"/>
    <property type="match status" value="1"/>
</dbReference>
<evidence type="ECO:0000256" key="5">
    <source>
        <dbReference type="ARBA" id="ARBA00022741"/>
    </source>
</evidence>
<dbReference type="InterPro" id="IPR018948">
    <property type="entry name" value="GTP-bd_TrmE_N"/>
</dbReference>
<name>A0A8C9AX23_PROSS</name>
<dbReference type="Pfam" id="PF01926">
    <property type="entry name" value="MMR_HSR1"/>
    <property type="match status" value="1"/>
</dbReference>
<dbReference type="InterPro" id="IPR006073">
    <property type="entry name" value="GTP-bd"/>
</dbReference>
<evidence type="ECO:0000256" key="12">
    <source>
        <dbReference type="ARBA" id="ARBA00064845"/>
    </source>
</evidence>
<evidence type="ECO:0000256" key="11">
    <source>
        <dbReference type="ARBA" id="ARBA00059757"/>
    </source>
</evidence>
<evidence type="ECO:0000256" key="2">
    <source>
        <dbReference type="ARBA" id="ARBA00004173"/>
    </source>
</evidence>
<dbReference type="InterPro" id="IPR027417">
    <property type="entry name" value="P-loop_NTPase"/>
</dbReference>
<keyword evidence="18" id="KW-1185">Reference proteome</keyword>
<comment type="similarity">
    <text evidence="3">Belongs to the TRAFAC class TrmE-Era-EngA-EngB-Septin-like GTPase superfamily. TrmE GTPase family.</text>
</comment>
<evidence type="ECO:0000256" key="10">
    <source>
        <dbReference type="ARBA" id="ARBA00049117"/>
    </source>
</evidence>
<evidence type="ECO:0000313" key="18">
    <source>
        <dbReference type="Proteomes" id="UP000694414"/>
    </source>
</evidence>
<comment type="cofactor">
    <cofactor evidence="1">
        <name>K(+)</name>
        <dbReference type="ChEBI" id="CHEBI:29103"/>
    </cofactor>
</comment>
<evidence type="ECO:0000256" key="1">
    <source>
        <dbReference type="ARBA" id="ARBA00001958"/>
    </source>
</evidence>
<dbReference type="GO" id="GO:0002098">
    <property type="term" value="P:tRNA wobble uridine modification"/>
    <property type="evidence" value="ECO:0007669"/>
    <property type="project" value="TreeGrafter"/>
</dbReference>
<dbReference type="NCBIfam" id="NF003661">
    <property type="entry name" value="PRK05291.1-3"/>
    <property type="match status" value="1"/>
</dbReference>
<evidence type="ECO:0000256" key="4">
    <source>
        <dbReference type="ARBA" id="ARBA00022694"/>
    </source>
</evidence>
<organism evidence="17 18">
    <name type="scientific">Prolemur simus</name>
    <name type="common">Greater bamboo lemur</name>
    <name type="synonym">Hapalemur simus</name>
    <dbReference type="NCBI Taxonomy" id="1328070"/>
    <lineage>
        <taxon>Eukaryota</taxon>
        <taxon>Metazoa</taxon>
        <taxon>Chordata</taxon>
        <taxon>Craniata</taxon>
        <taxon>Vertebrata</taxon>
        <taxon>Euteleostomi</taxon>
        <taxon>Mammalia</taxon>
        <taxon>Eutheria</taxon>
        <taxon>Euarchontoglires</taxon>
        <taxon>Primates</taxon>
        <taxon>Strepsirrhini</taxon>
        <taxon>Lemuriformes</taxon>
        <taxon>Lemuridae</taxon>
        <taxon>Prolemur</taxon>
    </lineage>
</organism>
<evidence type="ECO:0000313" key="17">
    <source>
        <dbReference type="Ensembl" id="ENSPSMP00000036432.1"/>
    </source>
</evidence>
<reference evidence="17" key="1">
    <citation type="submission" date="2025-08" db="UniProtKB">
        <authorList>
            <consortium name="Ensembl"/>
        </authorList>
    </citation>
    <scope>IDENTIFICATION</scope>
</reference>
<evidence type="ECO:0000256" key="7">
    <source>
        <dbReference type="ARBA" id="ARBA00022946"/>
    </source>
</evidence>
<dbReference type="InterPro" id="IPR004520">
    <property type="entry name" value="GTPase_MnmE"/>
</dbReference>
<comment type="function">
    <text evidence="11">GTPase component of the GTPBP3-MTO1 complex that catalyzes the 5-taurinomethyluridine (taum(5)U) modification at the 34th wobble position (U34) of mitochondrial tRNAs (mt-tRNAs), which plays a role in mt-tRNA decoding and mitochondrial translation. Taum(5)U formation on mammalian mt-tRNA requires the presence of both GTPBP3-mediated GTPase activity and MTO1 catalytic activity.</text>
</comment>
<dbReference type="InterPro" id="IPR027368">
    <property type="entry name" value="MnmE_dom2"/>
</dbReference>
<dbReference type="InterPro" id="IPR031168">
    <property type="entry name" value="G_TrmE"/>
</dbReference>
<gene>
    <name evidence="17" type="primary">GTPBP3</name>
</gene>
<dbReference type="PANTHER" id="PTHR42714:SF2">
    <property type="entry name" value="TRNA MODIFICATION GTPASE GTPBP3, MITOCHONDRIAL"/>
    <property type="match status" value="1"/>
</dbReference>
<dbReference type="GO" id="GO:0005525">
    <property type="term" value="F:GTP binding"/>
    <property type="evidence" value="ECO:0007669"/>
    <property type="project" value="UniProtKB-KW"/>
</dbReference>
<evidence type="ECO:0000256" key="3">
    <source>
        <dbReference type="ARBA" id="ARBA00011043"/>
    </source>
</evidence>
<dbReference type="Gene3D" id="3.40.50.300">
    <property type="entry name" value="P-loop containing nucleotide triphosphate hydrolases"/>
    <property type="match status" value="1"/>
</dbReference>
<feature type="domain" description="TrmE-type G" evidence="16">
    <location>
        <begin position="264"/>
        <end position="431"/>
    </location>
</feature>
<dbReference type="GO" id="GO:0030488">
    <property type="term" value="P:tRNA methylation"/>
    <property type="evidence" value="ECO:0007669"/>
    <property type="project" value="TreeGrafter"/>
</dbReference>
<keyword evidence="6" id="KW-0378">Hydrolase</keyword>
<dbReference type="Gene3D" id="1.20.120.430">
    <property type="entry name" value="tRNA modification GTPase MnmE domain 2"/>
    <property type="match status" value="1"/>
</dbReference>
<evidence type="ECO:0000256" key="13">
    <source>
        <dbReference type="ARBA" id="ARBA00069806"/>
    </source>
</evidence>
<dbReference type="NCBIfam" id="TIGR00231">
    <property type="entry name" value="small_GTP"/>
    <property type="match status" value="1"/>
</dbReference>
<evidence type="ECO:0000259" key="16">
    <source>
        <dbReference type="PROSITE" id="PS51709"/>
    </source>
</evidence>
<dbReference type="Pfam" id="PF12631">
    <property type="entry name" value="MnmE_helical"/>
    <property type="match status" value="1"/>
</dbReference>
<dbReference type="PROSITE" id="PS51709">
    <property type="entry name" value="G_TRME"/>
    <property type="match status" value="1"/>
</dbReference>
<evidence type="ECO:0000256" key="8">
    <source>
        <dbReference type="ARBA" id="ARBA00023128"/>
    </source>
</evidence>
<proteinExistence type="inferred from homology"/>
<keyword evidence="7" id="KW-0809">Transit peptide</keyword>
<dbReference type="CDD" id="cd04164">
    <property type="entry name" value="trmE"/>
    <property type="match status" value="1"/>
</dbReference>
<accession>A0A8C9AX23</accession>
<dbReference type="FunFam" id="3.30.1360.120:FF:000007">
    <property type="entry name" value="tRNA modification GTPase GTPBP3, mitochondrial"/>
    <property type="match status" value="1"/>
</dbReference>
<comment type="subcellular location">
    <subcellularLocation>
        <location evidence="2">Mitochondrion</location>
    </subcellularLocation>
</comment>
<dbReference type="HAMAP" id="MF_00379">
    <property type="entry name" value="GTPase_MnmE"/>
    <property type="match status" value="1"/>
</dbReference>
<dbReference type="GeneTree" id="ENSGT00390000016851"/>
<keyword evidence="8" id="KW-0496">Mitochondrion</keyword>
<evidence type="ECO:0000256" key="6">
    <source>
        <dbReference type="ARBA" id="ARBA00022801"/>
    </source>
</evidence>
<dbReference type="Ensembl" id="ENSPSMT00000041975.1">
    <property type="protein sequence ID" value="ENSPSMP00000036432.1"/>
    <property type="gene ID" value="ENSPSMG00000025053.1"/>
</dbReference>
<dbReference type="InterPro" id="IPR027266">
    <property type="entry name" value="TrmE/GcvT-like"/>
</dbReference>
<dbReference type="SUPFAM" id="SSF52540">
    <property type="entry name" value="P-loop containing nucleoside triphosphate hydrolases"/>
    <property type="match status" value="1"/>
</dbReference>
<dbReference type="Proteomes" id="UP000694414">
    <property type="component" value="Unplaced"/>
</dbReference>
<evidence type="ECO:0000256" key="9">
    <source>
        <dbReference type="ARBA" id="ARBA00023134"/>
    </source>
</evidence>
<dbReference type="GO" id="GO:0003924">
    <property type="term" value="F:GTPase activity"/>
    <property type="evidence" value="ECO:0007669"/>
    <property type="project" value="InterPro"/>
</dbReference>
<keyword evidence="5" id="KW-0547">Nucleotide-binding</keyword>
<dbReference type="InterPro" id="IPR005225">
    <property type="entry name" value="Small_GTP-bd"/>
</dbReference>
<dbReference type="GO" id="GO:0005739">
    <property type="term" value="C:mitochondrion"/>
    <property type="evidence" value="ECO:0007669"/>
    <property type="project" value="UniProtKB-SubCell"/>
</dbReference>
<protein>
    <recommendedName>
        <fullName evidence="13">5-taurinomethyluridine-[tRNA] synthase subunit GTPB3, mitochondrial</fullName>
    </recommendedName>
    <alternativeName>
        <fullName evidence="15">GTP-binding protein 3</fullName>
    </alternativeName>
    <alternativeName>
        <fullName evidence="14">tRNA modification GTPase GTPBP3, mitochondrial</fullName>
    </alternativeName>
</protein>
<evidence type="ECO:0000256" key="15">
    <source>
        <dbReference type="ARBA" id="ARBA00081428"/>
    </source>
</evidence>